<keyword evidence="1" id="KW-0472">Membrane</keyword>
<gene>
    <name evidence="2" type="ORF">HUW48_13215</name>
</gene>
<sequence length="127" mass="14729">MNLLNPLLSVKYEDRNALQIIGWWELRRPLYNVIVLVCGLISMSIMSLLVKLEPWEDIVEPIVVLGFAFICNLGYTLGWVSEIMNVKTKTFGPKLFKVGLYFTLFWVLLPALLHIILWVGRGFERME</sequence>
<feature type="transmembrane region" description="Helical" evidence="1">
    <location>
        <begin position="62"/>
        <end position="80"/>
    </location>
</feature>
<keyword evidence="1" id="KW-0812">Transmembrane</keyword>
<dbReference type="EMBL" id="CP055153">
    <property type="protein sequence ID" value="QMU28939.1"/>
    <property type="molecule type" value="Genomic_DNA"/>
</dbReference>
<dbReference type="KEGG" id="add:HUW48_13215"/>
<feature type="transmembrane region" description="Helical" evidence="1">
    <location>
        <begin position="30"/>
        <end position="50"/>
    </location>
</feature>
<reference evidence="2 3" key="1">
    <citation type="submission" date="2020-08" db="EMBL/GenBank/DDBJ databases">
        <title>Adhaeribacter dokdonensis sp. nov., isolated from the rhizosphere of Elymus tsukushiensis, a plant native to the Dokdo Islands, Republic of Korea.</title>
        <authorList>
            <person name="Ghim S.Y."/>
        </authorList>
    </citation>
    <scope>NUCLEOTIDE SEQUENCE [LARGE SCALE GENOMIC DNA]</scope>
    <source>
        <strain evidence="2 3">KUDC8001</strain>
    </source>
</reference>
<dbReference type="Proteomes" id="UP000514509">
    <property type="component" value="Chromosome"/>
</dbReference>
<proteinExistence type="predicted"/>
<keyword evidence="1" id="KW-1133">Transmembrane helix</keyword>
<evidence type="ECO:0000256" key="1">
    <source>
        <dbReference type="SAM" id="Phobius"/>
    </source>
</evidence>
<name>A0A7L7L970_9BACT</name>
<feature type="transmembrane region" description="Helical" evidence="1">
    <location>
        <begin position="100"/>
        <end position="120"/>
    </location>
</feature>
<dbReference type="RefSeq" id="WP_182416120.1">
    <property type="nucleotide sequence ID" value="NZ_CP055153.1"/>
</dbReference>
<protein>
    <submittedName>
        <fullName evidence="2">Uncharacterized protein</fullName>
    </submittedName>
</protein>
<organism evidence="2 3">
    <name type="scientific">Adhaeribacter radiodurans</name>
    <dbReference type="NCBI Taxonomy" id="2745197"/>
    <lineage>
        <taxon>Bacteria</taxon>
        <taxon>Pseudomonadati</taxon>
        <taxon>Bacteroidota</taxon>
        <taxon>Cytophagia</taxon>
        <taxon>Cytophagales</taxon>
        <taxon>Hymenobacteraceae</taxon>
        <taxon>Adhaeribacter</taxon>
    </lineage>
</organism>
<evidence type="ECO:0000313" key="3">
    <source>
        <dbReference type="Proteomes" id="UP000514509"/>
    </source>
</evidence>
<dbReference type="AlphaFoldDB" id="A0A7L7L970"/>
<keyword evidence="3" id="KW-1185">Reference proteome</keyword>
<evidence type="ECO:0000313" key="2">
    <source>
        <dbReference type="EMBL" id="QMU28939.1"/>
    </source>
</evidence>
<accession>A0A7L7L970</accession>